<evidence type="ECO:0000259" key="2">
    <source>
        <dbReference type="Pfam" id="PF00933"/>
    </source>
</evidence>
<dbReference type="Pfam" id="PF00933">
    <property type="entry name" value="Glyco_hydro_3"/>
    <property type="match status" value="1"/>
</dbReference>
<reference evidence="4 5" key="1">
    <citation type="journal article" date="2015" name="Genome Announc.">
        <title>Expanding the biotechnology potential of lactobacilli through comparative genomics of 213 strains and associated genera.</title>
        <authorList>
            <person name="Sun Z."/>
            <person name="Harris H.M."/>
            <person name="McCann A."/>
            <person name="Guo C."/>
            <person name="Argimon S."/>
            <person name="Zhang W."/>
            <person name="Yang X."/>
            <person name="Jeffery I.B."/>
            <person name="Cooney J.C."/>
            <person name="Kagawa T.F."/>
            <person name="Liu W."/>
            <person name="Song Y."/>
            <person name="Salvetti E."/>
            <person name="Wrobel A."/>
            <person name="Rasinkangas P."/>
            <person name="Parkhill J."/>
            <person name="Rea M.C."/>
            <person name="O'Sullivan O."/>
            <person name="Ritari J."/>
            <person name="Douillard F.P."/>
            <person name="Paul Ross R."/>
            <person name="Yang R."/>
            <person name="Briner A.E."/>
            <person name="Felis G.E."/>
            <person name="de Vos W.M."/>
            <person name="Barrangou R."/>
            <person name="Klaenhammer T.R."/>
            <person name="Caufield P.W."/>
            <person name="Cui Y."/>
            <person name="Zhang H."/>
            <person name="O'Toole P.W."/>
        </authorList>
    </citation>
    <scope>NUCLEOTIDE SEQUENCE [LARGE SCALE GENOMIC DNA]</scope>
    <source>
        <strain evidence="4 5">DSM 19674</strain>
    </source>
</reference>
<dbReference type="Gene3D" id="3.40.50.1700">
    <property type="entry name" value="Glycoside hydrolase family 3 C-terminal domain"/>
    <property type="match status" value="1"/>
</dbReference>
<proteinExistence type="predicted"/>
<evidence type="ECO:0000256" key="1">
    <source>
        <dbReference type="ARBA" id="ARBA00022801"/>
    </source>
</evidence>
<evidence type="ECO:0000313" key="4">
    <source>
        <dbReference type="EMBL" id="KRK85074.1"/>
    </source>
</evidence>
<dbReference type="Proteomes" id="UP000051515">
    <property type="component" value="Unassembled WGS sequence"/>
</dbReference>
<dbReference type="STRING" id="1423788.FC78_GL000879"/>
<dbReference type="PANTHER" id="PTHR30620">
    <property type="entry name" value="PERIPLASMIC BETA-GLUCOSIDASE-RELATED"/>
    <property type="match status" value="1"/>
</dbReference>
<keyword evidence="5" id="KW-1185">Reference proteome</keyword>
<feature type="domain" description="Glycoside hydrolase family 3 N-terminal" evidence="2">
    <location>
        <begin position="86"/>
        <end position="367"/>
    </location>
</feature>
<protein>
    <submittedName>
        <fullName evidence="4">Glycosyl hydrolase family 3 N terminal domain protein</fullName>
    </submittedName>
</protein>
<dbReference type="Gene3D" id="3.20.20.300">
    <property type="entry name" value="Glycoside hydrolase, family 3, N-terminal domain"/>
    <property type="match status" value="1"/>
</dbReference>
<name>A0A0R1KZJ5_9LACO</name>
<dbReference type="Pfam" id="PF01915">
    <property type="entry name" value="Glyco_hydro_3_C"/>
    <property type="match status" value="1"/>
</dbReference>
<dbReference type="AlphaFoldDB" id="A0A0R1KZJ5"/>
<dbReference type="SUPFAM" id="SSF51445">
    <property type="entry name" value="(Trans)glycosidases"/>
    <property type="match status" value="1"/>
</dbReference>
<evidence type="ECO:0000313" key="5">
    <source>
        <dbReference type="Proteomes" id="UP000051515"/>
    </source>
</evidence>
<feature type="domain" description="Glycoside hydrolase family 3 C-terminal" evidence="3">
    <location>
        <begin position="417"/>
        <end position="656"/>
    </location>
</feature>
<sequence>MFPYQNKDLTIRERVNDLISRMTLQEKIGQVNQHLYGWQSYYKDSSGINLTNKFKNHVNWGQGLGALYGLFRADPWSKKNYDNGIRANESAQLANMIQSYVISKSRLGIPTLIVEEMPHGHQALDSVTYPTNIGKGNTFDPELLQRSAELQAEELQLKGGNLALVSSLDLLKDPRWGRSEETFGESPYLTGSYTKAIIDGFQGDLISDTNFLDEKVSKNARKHVGVVIKHLIGQGEALGGHNSGTVPMGQREFLEVYGPLISSLKKAVGVMAAYNDIDGVPCHANRNLLDNLLRKKNGFQGIVMADGTALDRLVDLYGNYSESVFAALNAGVDLSLWDDVYTHIGDAIEKYPQLLLDLNNSVKRVLSIKFLLGLFDDPYVDEDDTNIEEVINESNDLNLELSSESITLVKNGVPSDKNSSVLPLKKGTKLAVIGPHVKNIYHWLGDYTAPQLNSQYTSFIDSLSEYTSDITYAKGSNIREVTQDKKLINDAVNISSNADAVVLTMGGSSMRNFDMSFLNNGAMSDESILRNTDTGENVDVASLSLGGNQIDLLKALKKTGKQIIVVMIQGRPYDITEIIQLADAVLLAWYPGQQGPKAVSNILFGKMNPNGKLPISYPRNAEQLPVYYYQRRVLKNENYFDETGSPLLRFGYGLSYAFFDYKNLKVNYKDNIARVSVDVKNISNQDGKETILLFSSFFGTDVLPRQKQLMDYKKVSLEPNQIKTIHFKIESNRLLYVDKDMQRKKPKKIKLSIKELSGLIEL</sequence>
<dbReference type="InterPro" id="IPR013783">
    <property type="entry name" value="Ig-like_fold"/>
</dbReference>
<dbReference type="InterPro" id="IPR002772">
    <property type="entry name" value="Glyco_hydro_3_C"/>
</dbReference>
<evidence type="ECO:0000259" key="3">
    <source>
        <dbReference type="Pfam" id="PF01915"/>
    </source>
</evidence>
<dbReference type="EMBL" id="AZDY01000001">
    <property type="protein sequence ID" value="KRK85074.1"/>
    <property type="molecule type" value="Genomic_DNA"/>
</dbReference>
<accession>A0A0R1KZJ5</accession>
<dbReference type="GO" id="GO:0009251">
    <property type="term" value="P:glucan catabolic process"/>
    <property type="evidence" value="ECO:0007669"/>
    <property type="project" value="TreeGrafter"/>
</dbReference>
<organism evidence="4 5">
    <name type="scientific">Companilactobacillus bobalius DSM 19674</name>
    <dbReference type="NCBI Taxonomy" id="1423788"/>
    <lineage>
        <taxon>Bacteria</taxon>
        <taxon>Bacillati</taxon>
        <taxon>Bacillota</taxon>
        <taxon>Bacilli</taxon>
        <taxon>Lactobacillales</taxon>
        <taxon>Lactobacillaceae</taxon>
        <taxon>Companilactobacillus</taxon>
        <taxon>Companilactobacillus bobalius</taxon>
    </lineage>
</organism>
<dbReference type="PRINTS" id="PR00133">
    <property type="entry name" value="GLHYDRLASE3"/>
</dbReference>
<dbReference type="PATRIC" id="fig|1423788.3.peg.904"/>
<dbReference type="PANTHER" id="PTHR30620:SF123">
    <property type="entry name" value="BETA-XYLOSIDASE"/>
    <property type="match status" value="1"/>
</dbReference>
<dbReference type="InterPro" id="IPR051915">
    <property type="entry name" value="Cellulose_Degrad_GH3"/>
</dbReference>
<dbReference type="InterPro" id="IPR017853">
    <property type="entry name" value="GH"/>
</dbReference>
<dbReference type="SUPFAM" id="SSF52279">
    <property type="entry name" value="Beta-D-glucan exohydrolase, C-terminal domain"/>
    <property type="match status" value="1"/>
</dbReference>
<keyword evidence="1 4" id="KW-0378">Hydrolase</keyword>
<dbReference type="InterPro" id="IPR036881">
    <property type="entry name" value="Glyco_hydro_3_C_sf"/>
</dbReference>
<dbReference type="InterPro" id="IPR001764">
    <property type="entry name" value="Glyco_hydro_3_N"/>
</dbReference>
<dbReference type="RefSeq" id="WP_056950292.1">
    <property type="nucleotide sequence ID" value="NZ_AZDY01000001.1"/>
</dbReference>
<gene>
    <name evidence="4" type="ORF">FC78_GL000879</name>
</gene>
<dbReference type="InterPro" id="IPR036962">
    <property type="entry name" value="Glyco_hydro_3_N_sf"/>
</dbReference>
<dbReference type="GO" id="GO:0008422">
    <property type="term" value="F:beta-glucosidase activity"/>
    <property type="evidence" value="ECO:0007669"/>
    <property type="project" value="TreeGrafter"/>
</dbReference>
<comment type="caution">
    <text evidence="4">The sequence shown here is derived from an EMBL/GenBank/DDBJ whole genome shotgun (WGS) entry which is preliminary data.</text>
</comment>
<dbReference type="Gene3D" id="2.60.40.10">
    <property type="entry name" value="Immunoglobulins"/>
    <property type="match status" value="1"/>
</dbReference>